<comment type="caution">
    <text evidence="3">The sequence shown here is derived from an EMBL/GenBank/DDBJ whole genome shotgun (WGS) entry which is preliminary data.</text>
</comment>
<sequence>PGSPSISSSLAHPSEEGPSFSGEGHNLAPAPRPLESPPLVPGRNQEDFRDLSPSVVNTILQARAPSTWRLYDLKWHIFVNWCSSRGKDPRRCGIESVLSFLQGGLDKHLSASTLKVHVAAISANHDLVEDRSVGKHDLFIRFLRGAWRLNPPRPHLIPSWDLALVLQALQQDPFDPLQSVEFNALSLKTALLTALTSVKRVGDLQALSANSSCLEFGPADSHIVLRPRPGYVPK</sequence>
<organism evidence="3 4">
    <name type="scientific">Cirrhinus mrigala</name>
    <name type="common">Mrigala</name>
    <dbReference type="NCBI Taxonomy" id="683832"/>
    <lineage>
        <taxon>Eukaryota</taxon>
        <taxon>Metazoa</taxon>
        <taxon>Chordata</taxon>
        <taxon>Craniata</taxon>
        <taxon>Vertebrata</taxon>
        <taxon>Euteleostomi</taxon>
        <taxon>Actinopterygii</taxon>
        <taxon>Neopterygii</taxon>
        <taxon>Teleostei</taxon>
        <taxon>Ostariophysi</taxon>
        <taxon>Cypriniformes</taxon>
        <taxon>Cyprinidae</taxon>
        <taxon>Labeoninae</taxon>
        <taxon>Labeonini</taxon>
        <taxon>Cirrhinus</taxon>
    </lineage>
</organism>
<dbReference type="Gene3D" id="1.10.150.130">
    <property type="match status" value="1"/>
</dbReference>
<feature type="non-terminal residue" evidence="3">
    <location>
        <position position="1"/>
    </location>
</feature>
<dbReference type="AlphaFoldDB" id="A0ABD0PBB3"/>
<accession>A0ABD0PBB3</accession>
<reference evidence="3 4" key="1">
    <citation type="submission" date="2024-05" db="EMBL/GenBank/DDBJ databases">
        <title>Genome sequencing and assembly of Indian major carp, Cirrhinus mrigala (Hamilton, 1822).</title>
        <authorList>
            <person name="Mohindra V."/>
            <person name="Chowdhury L.M."/>
            <person name="Lal K."/>
            <person name="Jena J.K."/>
        </authorList>
    </citation>
    <scope>NUCLEOTIDE SEQUENCE [LARGE SCALE GENOMIC DNA]</scope>
    <source>
        <strain evidence="3">CM1030</strain>
        <tissue evidence="3">Blood</tissue>
    </source>
</reference>
<dbReference type="Proteomes" id="UP001529510">
    <property type="component" value="Unassembled WGS sequence"/>
</dbReference>
<keyword evidence="1" id="KW-0238">DNA-binding</keyword>
<proteinExistence type="predicted"/>
<gene>
    <name evidence="3" type="ORF">M9458_035591</name>
</gene>
<evidence type="ECO:0000256" key="2">
    <source>
        <dbReference type="SAM" id="MobiDB-lite"/>
    </source>
</evidence>
<evidence type="ECO:0000313" key="3">
    <source>
        <dbReference type="EMBL" id="KAL0170995.1"/>
    </source>
</evidence>
<feature type="compositionally biased region" description="Pro residues" evidence="2">
    <location>
        <begin position="30"/>
        <end position="40"/>
    </location>
</feature>
<name>A0ABD0PBB3_CIRMR</name>
<dbReference type="PANTHER" id="PTHR35617">
    <property type="entry name" value="PHAGE_INTEGRASE DOMAIN-CONTAINING PROTEIN"/>
    <property type="match status" value="1"/>
</dbReference>
<dbReference type="InterPro" id="IPR010998">
    <property type="entry name" value="Integrase_recombinase_N"/>
</dbReference>
<feature type="region of interest" description="Disordered" evidence="2">
    <location>
        <begin position="1"/>
        <end position="47"/>
    </location>
</feature>
<keyword evidence="4" id="KW-1185">Reference proteome</keyword>
<dbReference type="PANTHER" id="PTHR35617:SF3">
    <property type="entry name" value="CORE-BINDING (CB) DOMAIN-CONTAINING PROTEIN"/>
    <property type="match status" value="1"/>
</dbReference>
<evidence type="ECO:0000256" key="1">
    <source>
        <dbReference type="ARBA" id="ARBA00023125"/>
    </source>
</evidence>
<dbReference type="EMBL" id="JAMKFB020000017">
    <property type="protein sequence ID" value="KAL0170995.1"/>
    <property type="molecule type" value="Genomic_DNA"/>
</dbReference>
<dbReference type="SUPFAM" id="SSF47823">
    <property type="entry name" value="lambda integrase-like, N-terminal domain"/>
    <property type="match status" value="1"/>
</dbReference>
<protein>
    <submittedName>
        <fullName evidence="3">Uncharacterized protein</fullName>
    </submittedName>
</protein>
<feature type="compositionally biased region" description="Low complexity" evidence="2">
    <location>
        <begin position="1"/>
        <end position="12"/>
    </location>
</feature>
<feature type="non-terminal residue" evidence="3">
    <location>
        <position position="234"/>
    </location>
</feature>
<dbReference type="GO" id="GO:0003677">
    <property type="term" value="F:DNA binding"/>
    <property type="evidence" value="ECO:0007669"/>
    <property type="project" value="UniProtKB-KW"/>
</dbReference>
<evidence type="ECO:0000313" key="4">
    <source>
        <dbReference type="Proteomes" id="UP001529510"/>
    </source>
</evidence>